<protein>
    <submittedName>
        <fullName evidence="1">Uncharacterized protein</fullName>
    </submittedName>
</protein>
<dbReference type="Proteomes" id="UP000182444">
    <property type="component" value="Chromosome 1B"/>
</dbReference>
<reference evidence="1 2" key="1">
    <citation type="journal article" date="2016" name="PLoS ONE">
        <title>Sequence Assembly of Yarrowia lipolytica Strain W29/CLIB89 Shows Transposable Element Diversity.</title>
        <authorList>
            <person name="Magnan C."/>
            <person name="Yu J."/>
            <person name="Chang I."/>
            <person name="Jahn E."/>
            <person name="Kanomata Y."/>
            <person name="Wu J."/>
            <person name="Zeller M."/>
            <person name="Oakes M."/>
            <person name="Baldi P."/>
            <person name="Sandmeyer S."/>
        </authorList>
    </citation>
    <scope>NUCLEOTIDE SEQUENCE [LARGE SCALE GENOMIC DNA]</scope>
    <source>
        <strain evidence="2">CLIB89(W29)</strain>
    </source>
</reference>
<proteinExistence type="predicted"/>
<accession>A0A1D8N921</accession>
<dbReference type="RefSeq" id="XP_068138255.1">
    <property type="nucleotide sequence ID" value="XM_068282154.1"/>
</dbReference>
<dbReference type="GeneID" id="94582795"/>
<evidence type="ECO:0000313" key="1">
    <source>
        <dbReference type="EMBL" id="AOW02123.1"/>
    </source>
</evidence>
<dbReference type="AlphaFoldDB" id="A0A1D8N921"/>
<dbReference type="EMBL" id="CP017554">
    <property type="protein sequence ID" value="AOW02123.1"/>
    <property type="molecule type" value="Genomic_DNA"/>
</dbReference>
<dbReference type="VEuPathDB" id="FungiDB:YALI1_B30337g"/>
<evidence type="ECO:0000313" key="2">
    <source>
        <dbReference type="Proteomes" id="UP000182444"/>
    </source>
</evidence>
<sequence length="199" mass="23178">MLYVPPQRYQVFVELKEDYEIAPIIHPTKQPDHIDLYALFCTPRDASGAAILDRWNALIKLTYWSRCRFSLHHFKERYEFLVRLRGTKQHTAAKADISEHLVDCMDVILSEALRLACPLAGSKPRSSSYCGCPRDDPLGYPCEYKMSTIVQQRKLSLDDFNPHWRSFYVDLKIVKVNDQGKDAKERIRTWCQSVLLGIR</sequence>
<name>A0A1D8N921_YARLL</name>
<gene>
    <name evidence="1" type="ORF">YALI1_B30337g</name>
</gene>
<organism evidence="1 2">
    <name type="scientific">Yarrowia lipolytica</name>
    <name type="common">Candida lipolytica</name>
    <dbReference type="NCBI Taxonomy" id="4952"/>
    <lineage>
        <taxon>Eukaryota</taxon>
        <taxon>Fungi</taxon>
        <taxon>Dikarya</taxon>
        <taxon>Ascomycota</taxon>
        <taxon>Saccharomycotina</taxon>
        <taxon>Dipodascomycetes</taxon>
        <taxon>Dipodascales</taxon>
        <taxon>Dipodascales incertae sedis</taxon>
        <taxon>Yarrowia</taxon>
    </lineage>
</organism>
<dbReference type="VEuPathDB" id="FungiDB:YALI0_B23474g"/>